<evidence type="ECO:0000313" key="1">
    <source>
        <dbReference type="EMBL" id="MRG98200.1"/>
    </source>
</evidence>
<sequence length="439" mass="43981">MSFTRIKPGGWAVNEKLTSAQQNQLDIDHANAVDKTGDTVEGLITFQGGGGITIATGGFLTISGGSLNISGAGNSINLLSGASLTTDATSPVSFGGTLSVAGATTLGALTVNGITALNGATTVTGALTTSNTVTANGAVTTNSTLTTNDPVTHNDSVTCNSGLVVESGVLDLRPGAGALVEAGASLVHANLSNQTYQSGAVCTYQSGSSLTLNSGSTASIGGQMLFASGSTPLYNNGSSTTVIAGATWAFNNTPTFAAGLTVNGGTISHGVATTTNLAGTTTIAGSSNRLRLTSRDVTRVYDATNAVPSRLVFGGGGNQSPTVDTLNGFTILTAFDGSLPQEIAITLSPPHGSTLKTVRFSWAGTGSPGVTLSVLASGSTLASVSTTTTGDIDLSPDVVVDRVNQTYRARLRYTTGTVDGTVSLLRVTTICTVSEYDEG</sequence>
<dbReference type="RefSeq" id="WP_153824974.1">
    <property type="nucleotide sequence ID" value="NZ_WJIE01000027.1"/>
</dbReference>
<comment type="caution">
    <text evidence="1">The sequence shown here is derived from an EMBL/GenBank/DDBJ whole genome shotgun (WGS) entry which is preliminary data.</text>
</comment>
<dbReference type="Proteomes" id="UP000440224">
    <property type="component" value="Unassembled WGS sequence"/>
</dbReference>
<reference evidence="1 2" key="1">
    <citation type="submission" date="2019-10" db="EMBL/GenBank/DDBJ databases">
        <title>A soil myxobacterium in the family Polyangiaceae.</title>
        <authorList>
            <person name="Li Y."/>
            <person name="Wang J."/>
        </authorList>
    </citation>
    <scope>NUCLEOTIDE SEQUENCE [LARGE SCALE GENOMIC DNA]</scope>
    <source>
        <strain evidence="1 2">DSM 14734</strain>
    </source>
</reference>
<evidence type="ECO:0000313" key="2">
    <source>
        <dbReference type="Proteomes" id="UP000440224"/>
    </source>
</evidence>
<dbReference type="AlphaFoldDB" id="A0A6N7Q5N6"/>
<organism evidence="1 2">
    <name type="scientific">Polyangium spumosum</name>
    <dbReference type="NCBI Taxonomy" id="889282"/>
    <lineage>
        <taxon>Bacteria</taxon>
        <taxon>Pseudomonadati</taxon>
        <taxon>Myxococcota</taxon>
        <taxon>Polyangia</taxon>
        <taxon>Polyangiales</taxon>
        <taxon>Polyangiaceae</taxon>
        <taxon>Polyangium</taxon>
    </lineage>
</organism>
<dbReference type="EMBL" id="WJIE01000027">
    <property type="protein sequence ID" value="MRG98200.1"/>
    <property type="molecule type" value="Genomic_DNA"/>
</dbReference>
<name>A0A6N7Q5N6_9BACT</name>
<gene>
    <name evidence="1" type="ORF">GF068_40765</name>
</gene>
<accession>A0A6N7Q5N6</accession>
<keyword evidence="2" id="KW-1185">Reference proteome</keyword>
<protein>
    <submittedName>
        <fullName evidence="1">Uncharacterized protein</fullName>
    </submittedName>
</protein>
<proteinExistence type="predicted"/>